<dbReference type="GeneID" id="111105039"/>
<feature type="compositionally biased region" description="Polar residues" evidence="1">
    <location>
        <begin position="30"/>
        <end position="41"/>
    </location>
</feature>
<evidence type="ECO:0000313" key="3">
    <source>
        <dbReference type="Proteomes" id="UP000694844"/>
    </source>
</evidence>
<dbReference type="RefSeq" id="XP_022294920.1">
    <property type="nucleotide sequence ID" value="XM_022439212.1"/>
</dbReference>
<keyword evidence="3" id="KW-1185">Reference proteome</keyword>
<evidence type="ECO:0000259" key="2">
    <source>
        <dbReference type="PROSITE" id="PS50097"/>
    </source>
</evidence>
<dbReference type="AlphaFoldDB" id="A0A8B8AUP8"/>
<dbReference type="SUPFAM" id="SSF54695">
    <property type="entry name" value="POZ domain"/>
    <property type="match status" value="1"/>
</dbReference>
<dbReference type="InterPro" id="IPR011333">
    <property type="entry name" value="SKP1/BTB/POZ_sf"/>
</dbReference>
<proteinExistence type="predicted"/>
<accession>A0A8B8AUP8</accession>
<protein>
    <submittedName>
        <fullName evidence="4">Serine-enriched protein-like</fullName>
    </submittedName>
</protein>
<sequence length="240" mass="26961">MDLCESQLPLVENEVLNLSDFGHDHEVSGCSSGYDSATELSGSDKESDISISEKDPSPAEPEVMKYRSTQELCNALQYIISLPDLCDVMFLVGENQVPIYGMKAVLATRSRVFHYLILEAQQQSQVSKKSKKKSKQTPSLGNHITIEINKYQPEDFREFVSFVHCGKVNINSTNVTGLYCAATEFDLSDLKIACRDFTTKSIKKGNETSILKSAKHYLPRHRAANKFVEKIHRYQKSLNG</sequence>
<dbReference type="KEGG" id="cvn:111105039"/>
<feature type="region of interest" description="Disordered" evidence="1">
    <location>
        <begin position="30"/>
        <end position="61"/>
    </location>
</feature>
<feature type="domain" description="BTB" evidence="2">
    <location>
        <begin position="86"/>
        <end position="172"/>
    </location>
</feature>
<dbReference type="Gene3D" id="3.30.710.10">
    <property type="entry name" value="Potassium Channel Kv1.1, Chain A"/>
    <property type="match status" value="1"/>
</dbReference>
<dbReference type="PROSITE" id="PS50097">
    <property type="entry name" value="BTB"/>
    <property type="match status" value="1"/>
</dbReference>
<dbReference type="PANTHER" id="PTHR24410:SF46">
    <property type="entry name" value="SERINE-ENRICHED PROTEIN"/>
    <property type="match status" value="1"/>
</dbReference>
<reference evidence="4" key="1">
    <citation type="submission" date="2025-08" db="UniProtKB">
        <authorList>
            <consortium name="RefSeq"/>
        </authorList>
    </citation>
    <scope>IDENTIFICATION</scope>
    <source>
        <tissue evidence="4">Whole sample</tissue>
    </source>
</reference>
<evidence type="ECO:0000256" key="1">
    <source>
        <dbReference type="SAM" id="MobiDB-lite"/>
    </source>
</evidence>
<organism evidence="3 4">
    <name type="scientific">Crassostrea virginica</name>
    <name type="common">Eastern oyster</name>
    <dbReference type="NCBI Taxonomy" id="6565"/>
    <lineage>
        <taxon>Eukaryota</taxon>
        <taxon>Metazoa</taxon>
        <taxon>Spiralia</taxon>
        <taxon>Lophotrochozoa</taxon>
        <taxon>Mollusca</taxon>
        <taxon>Bivalvia</taxon>
        <taxon>Autobranchia</taxon>
        <taxon>Pteriomorphia</taxon>
        <taxon>Ostreida</taxon>
        <taxon>Ostreoidea</taxon>
        <taxon>Ostreidae</taxon>
        <taxon>Crassostrea</taxon>
    </lineage>
</organism>
<dbReference type="OrthoDB" id="6359816at2759"/>
<dbReference type="InterPro" id="IPR000210">
    <property type="entry name" value="BTB/POZ_dom"/>
</dbReference>
<gene>
    <name evidence="4" type="primary">LOC111105039</name>
</gene>
<evidence type="ECO:0000313" key="4">
    <source>
        <dbReference type="RefSeq" id="XP_022294920.1"/>
    </source>
</evidence>
<feature type="compositionally biased region" description="Basic and acidic residues" evidence="1">
    <location>
        <begin position="42"/>
        <end position="61"/>
    </location>
</feature>
<dbReference type="SMART" id="SM00225">
    <property type="entry name" value="BTB"/>
    <property type="match status" value="1"/>
</dbReference>
<dbReference type="InterPro" id="IPR051481">
    <property type="entry name" value="BTB-POZ/Galectin-3-binding"/>
</dbReference>
<dbReference type="Proteomes" id="UP000694844">
    <property type="component" value="Chromosome 7"/>
</dbReference>
<name>A0A8B8AUP8_CRAVI</name>
<dbReference type="PANTHER" id="PTHR24410">
    <property type="entry name" value="HL07962P-RELATED"/>
    <property type="match status" value="1"/>
</dbReference>
<dbReference type="Pfam" id="PF00651">
    <property type="entry name" value="BTB"/>
    <property type="match status" value="1"/>
</dbReference>